<dbReference type="Proteomes" id="UP001190700">
    <property type="component" value="Unassembled WGS sequence"/>
</dbReference>
<keyword evidence="3" id="KW-1185">Reference proteome</keyword>
<organism evidence="2 3">
    <name type="scientific">Cymbomonas tetramitiformis</name>
    <dbReference type="NCBI Taxonomy" id="36881"/>
    <lineage>
        <taxon>Eukaryota</taxon>
        <taxon>Viridiplantae</taxon>
        <taxon>Chlorophyta</taxon>
        <taxon>Pyramimonadophyceae</taxon>
        <taxon>Pyramimonadales</taxon>
        <taxon>Pyramimonadaceae</taxon>
        <taxon>Cymbomonas</taxon>
    </lineage>
</organism>
<evidence type="ECO:0000313" key="3">
    <source>
        <dbReference type="Proteomes" id="UP001190700"/>
    </source>
</evidence>
<evidence type="ECO:0000313" key="2">
    <source>
        <dbReference type="EMBL" id="KAK3260295.1"/>
    </source>
</evidence>
<reference evidence="2 3" key="1">
    <citation type="journal article" date="2015" name="Genome Biol. Evol.">
        <title>Comparative Genomics of a Bacterivorous Green Alga Reveals Evolutionary Causalities and Consequences of Phago-Mixotrophic Mode of Nutrition.</title>
        <authorList>
            <person name="Burns J.A."/>
            <person name="Paasch A."/>
            <person name="Narechania A."/>
            <person name="Kim E."/>
        </authorList>
    </citation>
    <scope>NUCLEOTIDE SEQUENCE [LARGE SCALE GENOMIC DNA]</scope>
    <source>
        <strain evidence="2 3">PLY_AMNH</strain>
    </source>
</reference>
<dbReference type="EMBL" id="LGRX02017887">
    <property type="protein sequence ID" value="KAK3260295.1"/>
    <property type="molecule type" value="Genomic_DNA"/>
</dbReference>
<feature type="region of interest" description="Disordered" evidence="1">
    <location>
        <begin position="1"/>
        <end position="21"/>
    </location>
</feature>
<name>A0AAE0FIW0_9CHLO</name>
<evidence type="ECO:0000256" key="1">
    <source>
        <dbReference type="SAM" id="MobiDB-lite"/>
    </source>
</evidence>
<proteinExistence type="predicted"/>
<sequence>VHVVDKTDLPANPADSSTTPEAAKEIECKLNSAKAITSAFGAHGTPGSCKTANDRAIEQAKLAVSTTTATRYGREGKAFNSLPDSVYTTGVTWAAASLDIKDEGRTYSVVSPVLTTDDYTLCKLLSPAAVAERMLVDGLPRFDEGLASDKLRVVETVVNLKNQEE</sequence>
<feature type="non-terminal residue" evidence="2">
    <location>
        <position position="1"/>
    </location>
</feature>
<comment type="caution">
    <text evidence="2">The sequence shown here is derived from an EMBL/GenBank/DDBJ whole genome shotgun (WGS) entry which is preliminary data.</text>
</comment>
<gene>
    <name evidence="2" type="ORF">CYMTET_30740</name>
</gene>
<protein>
    <submittedName>
        <fullName evidence="2">Uncharacterized protein</fullName>
    </submittedName>
</protein>
<accession>A0AAE0FIW0</accession>
<dbReference type="AlphaFoldDB" id="A0AAE0FIW0"/>